<dbReference type="RefSeq" id="WP_169103251.1">
    <property type="nucleotide sequence ID" value="NZ_JABBVZ010000211.1"/>
</dbReference>
<organism evidence="1 2">
    <name type="scientific">Sulfobacillus harzensis</name>
    <dbReference type="NCBI Taxonomy" id="2729629"/>
    <lineage>
        <taxon>Bacteria</taxon>
        <taxon>Bacillati</taxon>
        <taxon>Bacillota</taxon>
        <taxon>Clostridia</taxon>
        <taxon>Eubacteriales</taxon>
        <taxon>Clostridiales Family XVII. Incertae Sedis</taxon>
        <taxon>Sulfobacillus</taxon>
    </lineage>
</organism>
<dbReference type="AlphaFoldDB" id="A0A7Y0Q5G2"/>
<reference evidence="1 2" key="1">
    <citation type="submission" date="2020-04" db="EMBL/GenBank/DDBJ databases">
        <authorList>
            <person name="Zhang R."/>
            <person name="Schippers A."/>
        </authorList>
    </citation>
    <scope>NUCLEOTIDE SEQUENCE [LARGE SCALE GENOMIC DNA]</scope>
    <source>
        <strain evidence="1 2">DSM 109850</strain>
    </source>
</reference>
<dbReference type="Proteomes" id="UP000533476">
    <property type="component" value="Unassembled WGS sequence"/>
</dbReference>
<dbReference type="EMBL" id="JABBVZ010000211">
    <property type="protein sequence ID" value="NMP25051.1"/>
    <property type="molecule type" value="Genomic_DNA"/>
</dbReference>
<evidence type="ECO:0000313" key="1">
    <source>
        <dbReference type="EMBL" id="NMP25051.1"/>
    </source>
</evidence>
<sequence>MSVTLLAYPFPHRFGYQPWRGLAVADARDVAVQKAYTVGRRAQARDYLDLHAVLTRGIVSLDDLMRLAQDTYRDAFSPRLFLQQLTYTQDLPDRDSALSLLVTPQSFDTITQDLTRQVQNWAAQRFRPPAPPTRGPRL</sequence>
<name>A0A7Y0Q5G2_9FIRM</name>
<protein>
    <submittedName>
        <fullName evidence="1">Uncharacterized protein</fullName>
    </submittedName>
</protein>
<evidence type="ECO:0000313" key="2">
    <source>
        <dbReference type="Proteomes" id="UP000533476"/>
    </source>
</evidence>
<accession>A0A7Y0Q5G2</accession>
<comment type="caution">
    <text evidence="1">The sequence shown here is derived from an EMBL/GenBank/DDBJ whole genome shotgun (WGS) entry which is preliminary data.</text>
</comment>
<gene>
    <name evidence="1" type="ORF">HIJ39_22375</name>
</gene>
<keyword evidence="2" id="KW-1185">Reference proteome</keyword>
<proteinExistence type="predicted"/>